<keyword evidence="3" id="KW-1185">Reference proteome</keyword>
<dbReference type="OrthoDB" id="7442192at2759"/>
<feature type="compositionally biased region" description="Polar residues" evidence="1">
    <location>
        <begin position="1"/>
        <end position="12"/>
    </location>
</feature>
<protein>
    <submittedName>
        <fullName evidence="2">(apollo) hypothetical protein</fullName>
    </submittedName>
</protein>
<dbReference type="AlphaFoldDB" id="A0A8S3YFZ2"/>
<evidence type="ECO:0000313" key="3">
    <source>
        <dbReference type="Proteomes" id="UP000691718"/>
    </source>
</evidence>
<reference evidence="2" key="1">
    <citation type="submission" date="2021-04" db="EMBL/GenBank/DDBJ databases">
        <authorList>
            <person name="Tunstrom K."/>
        </authorList>
    </citation>
    <scope>NUCLEOTIDE SEQUENCE</scope>
</reference>
<feature type="region of interest" description="Disordered" evidence="1">
    <location>
        <begin position="103"/>
        <end position="126"/>
    </location>
</feature>
<feature type="region of interest" description="Disordered" evidence="1">
    <location>
        <begin position="1"/>
        <end position="51"/>
    </location>
</feature>
<sequence>MEIAETSVTANFTTSSETEDEEQSRPKRSRPAVPLPCASSRTHGALHLPSDGEVQNRATGIFPQNTQEVLKKIAEIQEEILSYGVDQALIDYLKKTRAPKPMELKRNKKDDQTGILIQSPNNDTKEDQDFEIQSINDNIHRLDKFSGIDIENSNFKNAALDPFNLNNTSEENYNKQNDWSKYQHSTLILKTPKSLSSYCIDIINTLLCNTVHKVT</sequence>
<proteinExistence type="predicted"/>
<comment type="caution">
    <text evidence="2">The sequence shown here is derived from an EMBL/GenBank/DDBJ whole genome shotgun (WGS) entry which is preliminary data.</text>
</comment>
<name>A0A8S3YFZ2_PARAO</name>
<evidence type="ECO:0000256" key="1">
    <source>
        <dbReference type="SAM" id="MobiDB-lite"/>
    </source>
</evidence>
<organism evidence="2 3">
    <name type="scientific">Parnassius apollo</name>
    <name type="common">Apollo butterfly</name>
    <name type="synonym">Papilio apollo</name>
    <dbReference type="NCBI Taxonomy" id="110799"/>
    <lineage>
        <taxon>Eukaryota</taxon>
        <taxon>Metazoa</taxon>
        <taxon>Ecdysozoa</taxon>
        <taxon>Arthropoda</taxon>
        <taxon>Hexapoda</taxon>
        <taxon>Insecta</taxon>
        <taxon>Pterygota</taxon>
        <taxon>Neoptera</taxon>
        <taxon>Endopterygota</taxon>
        <taxon>Lepidoptera</taxon>
        <taxon>Glossata</taxon>
        <taxon>Ditrysia</taxon>
        <taxon>Papilionoidea</taxon>
        <taxon>Papilionidae</taxon>
        <taxon>Parnassiinae</taxon>
        <taxon>Parnassini</taxon>
        <taxon>Parnassius</taxon>
        <taxon>Parnassius</taxon>
    </lineage>
</organism>
<accession>A0A8S3YFZ2</accession>
<dbReference type="EMBL" id="CAJQZP010001707">
    <property type="protein sequence ID" value="CAG5059960.1"/>
    <property type="molecule type" value="Genomic_DNA"/>
</dbReference>
<evidence type="ECO:0000313" key="2">
    <source>
        <dbReference type="EMBL" id="CAG5059960.1"/>
    </source>
</evidence>
<feature type="compositionally biased region" description="Basic and acidic residues" evidence="1">
    <location>
        <begin position="103"/>
        <end position="112"/>
    </location>
</feature>
<gene>
    <name evidence="2" type="ORF">PAPOLLO_LOCUS28298</name>
</gene>
<dbReference type="Proteomes" id="UP000691718">
    <property type="component" value="Unassembled WGS sequence"/>
</dbReference>